<dbReference type="NCBIfam" id="NF008277">
    <property type="entry name" value="PRK11055.1"/>
    <property type="match status" value="1"/>
</dbReference>
<name>A0ABW9J9L4_9SPHI</name>
<sequence length="348" mass="38912">MKANQIATGILVDEKEVIAVELTNTQGTYVKLFNYGTIINKFIVKNAKGEAQDIVLGFEDFEGYISEDYLKNYSYLGAIVGRYANRIKNGEFEVDGVTYQVPQNNGDDCLHGGISGFDKKVWDIIELTDGSNPSVTFHYYSEDGEEGFPGDLAVQLRFTLTENNELILTYQADTDEATPINLTHHSYFNLSPNVGDIKSHYHQMNASNWLEQDENYVVTGKLIPVEGSHHDFRKGKTFAEGWDAENGYDQSYVLDKTYGDLTLASKTSNPESGLTLSVYSTEPVAHLYTAKHLKVIGGKNGKAYGEFDAFCVETQHAPNSINIDEFPSTVLEPEEIYHQTTIYKVEAK</sequence>
<evidence type="ECO:0000256" key="7">
    <source>
        <dbReference type="ARBA" id="ARBA00023277"/>
    </source>
</evidence>
<gene>
    <name evidence="9" type="ORF">E6A44_016565</name>
</gene>
<dbReference type="Pfam" id="PF01263">
    <property type="entry name" value="Aldose_epim"/>
    <property type="match status" value="1"/>
</dbReference>
<keyword evidence="5" id="KW-0106">Calcium</keyword>
<dbReference type="PANTHER" id="PTHR10091:SF0">
    <property type="entry name" value="GALACTOSE MUTAROTASE"/>
    <property type="match status" value="1"/>
</dbReference>
<dbReference type="InterPro" id="IPR047215">
    <property type="entry name" value="Galactose_mutarotase-like"/>
</dbReference>
<evidence type="ECO:0000256" key="2">
    <source>
        <dbReference type="ARBA" id="ARBA00005028"/>
    </source>
</evidence>
<organism evidence="9 10">
    <name type="scientific">Pedobacter ureilyticus</name>
    <dbReference type="NCBI Taxonomy" id="1393051"/>
    <lineage>
        <taxon>Bacteria</taxon>
        <taxon>Pseudomonadati</taxon>
        <taxon>Bacteroidota</taxon>
        <taxon>Sphingobacteriia</taxon>
        <taxon>Sphingobacteriales</taxon>
        <taxon>Sphingobacteriaceae</taxon>
        <taxon>Pedobacter</taxon>
    </lineage>
</organism>
<dbReference type="InterPro" id="IPR008183">
    <property type="entry name" value="Aldose_1/G6P_1-epimerase"/>
</dbReference>
<proteinExistence type="inferred from homology"/>
<dbReference type="SUPFAM" id="SSF74650">
    <property type="entry name" value="Galactose mutarotase-like"/>
    <property type="match status" value="1"/>
</dbReference>
<dbReference type="GO" id="GO:0016853">
    <property type="term" value="F:isomerase activity"/>
    <property type="evidence" value="ECO:0007669"/>
    <property type="project" value="UniProtKB-KW"/>
</dbReference>
<dbReference type="InterPro" id="IPR011013">
    <property type="entry name" value="Gal_mutarotase_sf_dom"/>
</dbReference>
<dbReference type="Proteomes" id="UP001517247">
    <property type="component" value="Unassembled WGS sequence"/>
</dbReference>
<evidence type="ECO:0000256" key="5">
    <source>
        <dbReference type="ARBA" id="ARBA00022837"/>
    </source>
</evidence>
<keyword evidence="10" id="KW-1185">Reference proteome</keyword>
<evidence type="ECO:0000256" key="1">
    <source>
        <dbReference type="ARBA" id="ARBA00001913"/>
    </source>
</evidence>
<keyword evidence="6 8" id="KW-0413">Isomerase</keyword>
<comment type="caution">
    <text evidence="9">The sequence shown here is derived from an EMBL/GenBank/DDBJ whole genome shotgun (WGS) entry which is preliminary data.</text>
</comment>
<dbReference type="PANTHER" id="PTHR10091">
    <property type="entry name" value="ALDOSE-1-EPIMERASE"/>
    <property type="match status" value="1"/>
</dbReference>
<accession>A0ABW9J9L4</accession>
<dbReference type="CDD" id="cd09019">
    <property type="entry name" value="galactose_mutarotase_like"/>
    <property type="match status" value="1"/>
</dbReference>
<dbReference type="InterPro" id="IPR014718">
    <property type="entry name" value="GH-type_carb-bd"/>
</dbReference>
<protein>
    <recommendedName>
        <fullName evidence="8">Aldose 1-epimerase</fullName>
        <ecNumber evidence="8">5.1.3.3</ecNumber>
    </recommendedName>
</protein>
<dbReference type="EC" id="5.1.3.3" evidence="8"/>
<evidence type="ECO:0000256" key="8">
    <source>
        <dbReference type="PIRNR" id="PIRNR005096"/>
    </source>
</evidence>
<comment type="pathway">
    <text evidence="2 8">Carbohydrate metabolism; hexose metabolism.</text>
</comment>
<evidence type="ECO:0000256" key="4">
    <source>
        <dbReference type="ARBA" id="ARBA00011245"/>
    </source>
</evidence>
<dbReference type="InterPro" id="IPR015443">
    <property type="entry name" value="Aldose_1-epimerase"/>
</dbReference>
<evidence type="ECO:0000313" key="10">
    <source>
        <dbReference type="Proteomes" id="UP001517247"/>
    </source>
</evidence>
<keyword evidence="7 8" id="KW-0119">Carbohydrate metabolism</keyword>
<reference evidence="9 10" key="1">
    <citation type="submission" date="2024-12" db="EMBL/GenBank/DDBJ databases">
        <authorList>
            <person name="Hu S."/>
        </authorList>
    </citation>
    <scope>NUCLEOTIDE SEQUENCE [LARGE SCALE GENOMIC DNA]</scope>
    <source>
        <strain evidence="9 10">THG-T11</strain>
    </source>
</reference>
<comment type="cofactor">
    <cofactor evidence="1">
        <name>Ca(2+)</name>
        <dbReference type="ChEBI" id="CHEBI:29108"/>
    </cofactor>
</comment>
<dbReference type="RefSeq" id="WP_138724282.1">
    <property type="nucleotide sequence ID" value="NZ_SSHJ02000008.1"/>
</dbReference>
<evidence type="ECO:0000313" key="9">
    <source>
        <dbReference type="EMBL" id="MFN0257206.1"/>
    </source>
</evidence>
<comment type="subunit">
    <text evidence="4">Monomer.</text>
</comment>
<dbReference type="Gene3D" id="2.70.98.10">
    <property type="match status" value="1"/>
</dbReference>
<evidence type="ECO:0000256" key="3">
    <source>
        <dbReference type="ARBA" id="ARBA00006206"/>
    </source>
</evidence>
<evidence type="ECO:0000256" key="6">
    <source>
        <dbReference type="ARBA" id="ARBA00023235"/>
    </source>
</evidence>
<comment type="catalytic activity">
    <reaction evidence="8">
        <text>alpha-D-glucose = beta-D-glucose</text>
        <dbReference type="Rhea" id="RHEA:10264"/>
        <dbReference type="ChEBI" id="CHEBI:15903"/>
        <dbReference type="ChEBI" id="CHEBI:17925"/>
        <dbReference type="EC" id="5.1.3.3"/>
    </reaction>
</comment>
<dbReference type="PIRSF" id="PIRSF005096">
    <property type="entry name" value="GALM"/>
    <property type="match status" value="1"/>
</dbReference>
<dbReference type="EMBL" id="SSHJ02000008">
    <property type="protein sequence ID" value="MFN0257206.1"/>
    <property type="molecule type" value="Genomic_DNA"/>
</dbReference>
<comment type="similarity">
    <text evidence="3 8">Belongs to the aldose epimerase family.</text>
</comment>